<dbReference type="STRING" id="1475481.GCA_000953855_02240"/>
<reference evidence="2" key="2">
    <citation type="submission" date="2015-08" db="EMBL/GenBank/DDBJ databases">
        <title>Complete DNA Sequence of Pseudomonas syringae pv. actinidiae, the Causal Agent of Kiwifruit Canker Disease.</title>
        <authorList>
            <person name="Rikkerink E.H.A."/>
            <person name="Fineran P.C."/>
        </authorList>
    </citation>
    <scope>NUCLEOTIDE SEQUENCE</scope>
    <source>
        <strain evidence="2">SkMP5</strain>
    </source>
</reference>
<dbReference type="InterPro" id="IPR029044">
    <property type="entry name" value="Nucleotide-diphossugar_trans"/>
</dbReference>
<name>A0A0K8QPQ2_9GAMM</name>
<sequence>MEPRIDVHLLTLNEPAEWREACIASLEDGPIQLHVLPGIPGRIGEARAAGYAQGTLPLVSFVDPDDLYEASAFTQLADALDACPQAVMAYTDEALTDENGQDIAVRRLAYSRWQHANSASHVHGLIVMRRSAVEAVLKETTDLNNFADWLLTLLVAKRGGVLYLPIVGRHWRQHPQQSHRIGDPEAVRRIRQTIGHASNLWR</sequence>
<keyword evidence="3" id="KW-1185">Reference proteome</keyword>
<dbReference type="CDD" id="cd00761">
    <property type="entry name" value="Glyco_tranf_GTA_type"/>
    <property type="match status" value="1"/>
</dbReference>
<dbReference type="OrthoDB" id="9816564at2"/>
<evidence type="ECO:0000313" key="3">
    <source>
        <dbReference type="Proteomes" id="UP000253740"/>
    </source>
</evidence>
<dbReference type="Gene3D" id="3.90.550.10">
    <property type="entry name" value="Spore Coat Polysaccharide Biosynthesis Protein SpsA, Chain A"/>
    <property type="match status" value="1"/>
</dbReference>
<organism evidence="2">
    <name type="scientific">Mizugakiibacter sediminis</name>
    <dbReference type="NCBI Taxonomy" id="1475481"/>
    <lineage>
        <taxon>Bacteria</taxon>
        <taxon>Pseudomonadati</taxon>
        <taxon>Pseudomonadota</taxon>
        <taxon>Gammaproteobacteria</taxon>
        <taxon>Lysobacterales</taxon>
        <taxon>Rhodanobacteraceae</taxon>
        <taxon>Mizugakiibacter</taxon>
    </lineage>
</organism>
<dbReference type="SUPFAM" id="SSF53448">
    <property type="entry name" value="Nucleotide-diphospho-sugar transferases"/>
    <property type="match status" value="1"/>
</dbReference>
<dbReference type="EMBL" id="DF970238">
    <property type="protein sequence ID" value="GAP66880.1"/>
    <property type="molecule type" value="Genomic_DNA"/>
</dbReference>
<dbReference type="EMBL" id="DF952378">
    <property type="protein sequence ID" value="GAN43909.1"/>
    <property type="molecule type" value="Genomic_DNA"/>
</dbReference>
<evidence type="ECO:0008006" key="4">
    <source>
        <dbReference type="Google" id="ProtNLM"/>
    </source>
</evidence>
<dbReference type="Proteomes" id="UP000253740">
    <property type="component" value="Unassembled WGS sequence"/>
</dbReference>
<dbReference type="AlphaFoldDB" id="A0A0K8QPQ2"/>
<reference evidence="1" key="1">
    <citation type="submission" date="2015-03" db="EMBL/GenBank/DDBJ databases">
        <title>Draft genome sequence of Mizugakiibacter sediminis skMP5.</title>
        <authorList>
            <person name="Watanabe T."/>
            <person name="Kojima H."/>
            <person name="Fukui M."/>
        </authorList>
    </citation>
    <scope>NUCLEOTIDE SEQUENCE</scope>
    <source>
        <strain evidence="1">SkMP5</strain>
    </source>
</reference>
<evidence type="ECO:0000313" key="2">
    <source>
        <dbReference type="EMBL" id="GAP66880.1"/>
    </source>
</evidence>
<gene>
    <name evidence="1" type="ORF">MBSD_0422</name>
    <name evidence="2" type="ORF">MBSD_n2195</name>
</gene>
<dbReference type="HOGENOM" id="CLU_1346978_0_0_6"/>
<proteinExistence type="predicted"/>
<protein>
    <recommendedName>
        <fullName evidence="4">Glycosyltransferase 2-like domain-containing protein</fullName>
    </recommendedName>
</protein>
<evidence type="ECO:0000313" key="1">
    <source>
        <dbReference type="EMBL" id="GAN43909.1"/>
    </source>
</evidence>
<dbReference type="RefSeq" id="WP_062537451.1">
    <property type="nucleotide sequence ID" value="NZ_DF970238.1"/>
</dbReference>
<accession>A0A0K8QPQ2</accession>